<evidence type="ECO:0000256" key="15">
    <source>
        <dbReference type="ARBA" id="ARBA00036527"/>
    </source>
</evidence>
<comment type="catalytic activity">
    <reaction evidence="17">
        <text>tetracosanoate + ATP + CoA = tetracosanoyl-CoA + AMP + diphosphate</text>
        <dbReference type="Rhea" id="RHEA:33639"/>
        <dbReference type="ChEBI" id="CHEBI:30616"/>
        <dbReference type="ChEBI" id="CHEBI:31014"/>
        <dbReference type="ChEBI" id="CHEBI:33019"/>
        <dbReference type="ChEBI" id="CHEBI:57287"/>
        <dbReference type="ChEBI" id="CHEBI:65052"/>
        <dbReference type="ChEBI" id="CHEBI:456215"/>
    </reaction>
    <physiologicalReaction direction="left-to-right" evidence="17">
        <dbReference type="Rhea" id="RHEA:33640"/>
    </physiologicalReaction>
</comment>
<evidence type="ECO:0000313" key="20">
    <source>
        <dbReference type="EMBL" id="CAL1594918.1"/>
    </source>
</evidence>
<dbReference type="Pfam" id="PF13193">
    <property type="entry name" value="AMP-binding_C"/>
    <property type="match status" value="1"/>
</dbReference>
<evidence type="ECO:0000313" key="21">
    <source>
        <dbReference type="Proteomes" id="UP001497482"/>
    </source>
</evidence>
<dbReference type="GO" id="GO:0044539">
    <property type="term" value="P:long-chain fatty acid import into cell"/>
    <property type="evidence" value="ECO:0007669"/>
    <property type="project" value="TreeGrafter"/>
</dbReference>
<dbReference type="Pfam" id="PF00501">
    <property type="entry name" value="AMP-binding"/>
    <property type="match status" value="1"/>
</dbReference>
<keyword evidence="3" id="KW-0813">Transport</keyword>
<organism evidence="20 21">
    <name type="scientific">Knipowitschia caucasica</name>
    <name type="common">Caucasian dwarf goby</name>
    <name type="synonym">Pomatoschistus caucasicus</name>
    <dbReference type="NCBI Taxonomy" id="637954"/>
    <lineage>
        <taxon>Eukaryota</taxon>
        <taxon>Metazoa</taxon>
        <taxon>Chordata</taxon>
        <taxon>Craniata</taxon>
        <taxon>Vertebrata</taxon>
        <taxon>Euteleostomi</taxon>
        <taxon>Actinopterygii</taxon>
        <taxon>Neopterygii</taxon>
        <taxon>Teleostei</taxon>
        <taxon>Neoteleostei</taxon>
        <taxon>Acanthomorphata</taxon>
        <taxon>Gobiaria</taxon>
        <taxon>Gobiiformes</taxon>
        <taxon>Gobioidei</taxon>
        <taxon>Gobiidae</taxon>
        <taxon>Gobiinae</taxon>
        <taxon>Knipowitschia</taxon>
    </lineage>
</organism>
<dbReference type="GO" id="GO:0005789">
    <property type="term" value="C:endoplasmic reticulum membrane"/>
    <property type="evidence" value="ECO:0007669"/>
    <property type="project" value="TreeGrafter"/>
</dbReference>
<keyword evidence="6" id="KW-0812">Transmembrane</keyword>
<evidence type="ECO:0000256" key="4">
    <source>
        <dbReference type="ARBA" id="ARBA00022475"/>
    </source>
</evidence>
<evidence type="ECO:0000259" key="19">
    <source>
        <dbReference type="Pfam" id="PF13193"/>
    </source>
</evidence>
<evidence type="ECO:0000256" key="5">
    <source>
        <dbReference type="ARBA" id="ARBA00022598"/>
    </source>
</evidence>
<evidence type="ECO:0000256" key="7">
    <source>
        <dbReference type="ARBA" id="ARBA00022741"/>
    </source>
</evidence>
<keyword evidence="9" id="KW-1133">Transmembrane helix</keyword>
<proteinExistence type="inferred from homology"/>
<dbReference type="InterPro" id="IPR042099">
    <property type="entry name" value="ANL_N_sf"/>
</dbReference>
<comment type="similarity">
    <text evidence="2">Belongs to the ATP-dependent AMP-binding enzyme family.</text>
</comment>
<dbReference type="GO" id="GO:0000166">
    <property type="term" value="F:nucleotide binding"/>
    <property type="evidence" value="ECO:0007669"/>
    <property type="project" value="UniProtKB-KW"/>
</dbReference>
<dbReference type="InterPro" id="IPR025110">
    <property type="entry name" value="AMP-bd_C"/>
</dbReference>
<comment type="subcellular location">
    <subcellularLocation>
        <location evidence="1">Cell membrane</location>
        <topology evidence="1">Multi-pass membrane protein</topology>
    </subcellularLocation>
</comment>
<evidence type="ECO:0000256" key="10">
    <source>
        <dbReference type="ARBA" id="ARBA00023055"/>
    </source>
</evidence>
<dbReference type="PANTHER" id="PTHR43107:SF4">
    <property type="entry name" value="LONG-CHAIN FATTY ACID TRANSPORT PROTEIN 2"/>
    <property type="match status" value="1"/>
</dbReference>
<keyword evidence="5" id="KW-0436">Ligase</keyword>
<keyword evidence="10" id="KW-0445">Lipid transport</keyword>
<dbReference type="InterPro" id="IPR000873">
    <property type="entry name" value="AMP-dep_synth/lig_dom"/>
</dbReference>
<evidence type="ECO:0000256" key="12">
    <source>
        <dbReference type="ARBA" id="ARBA00023136"/>
    </source>
</evidence>
<dbReference type="PROSITE" id="PS00455">
    <property type="entry name" value="AMP_BINDING"/>
    <property type="match status" value="1"/>
</dbReference>
<dbReference type="PANTHER" id="PTHR43107">
    <property type="entry name" value="LONG-CHAIN FATTY ACID TRANSPORT PROTEIN"/>
    <property type="match status" value="1"/>
</dbReference>
<evidence type="ECO:0000256" key="11">
    <source>
        <dbReference type="ARBA" id="ARBA00023098"/>
    </source>
</evidence>
<evidence type="ECO:0000256" key="14">
    <source>
        <dbReference type="ARBA" id="ARBA00026121"/>
    </source>
</evidence>
<keyword evidence="8" id="KW-0276">Fatty acid metabolism</keyword>
<feature type="domain" description="AMP-binding enzyme C-terminal" evidence="19">
    <location>
        <begin position="465"/>
        <end position="540"/>
    </location>
</feature>
<dbReference type="FunFam" id="3.40.50.12780:FF:000005">
    <property type="entry name" value="Solute carrier family 27 member 6"/>
    <property type="match status" value="1"/>
</dbReference>
<evidence type="ECO:0000256" key="2">
    <source>
        <dbReference type="ARBA" id="ARBA00006432"/>
    </source>
</evidence>
<evidence type="ECO:0000256" key="3">
    <source>
        <dbReference type="ARBA" id="ARBA00022448"/>
    </source>
</evidence>
<dbReference type="EC" id="6.2.1.3" evidence="14"/>
<evidence type="ECO:0000256" key="8">
    <source>
        <dbReference type="ARBA" id="ARBA00022832"/>
    </source>
</evidence>
<name>A0AAV2L1Z1_KNICA</name>
<sequence>MWRSIKLGVRITKYKKKKPFYSLLDHFIDGAARHPDKVLVHFEGLQYTYAEVDQRSSMTARALQEEARLTEGDTVAMFLPNEPAFMWTFLGLAKLGCPAALLNYNIRAKGLLHCFSCCGAKVLITCPELLTAVEEVLPTLTEQGISVFVLSNSCSVPGIRTLSDKVQKASDEPLPRDLRANVTIRSTALYIYTSGTTGLPKAAVVTHERVWAACFIQAAVGVTADDIFYLNLPLYHSAGFLIGFAGGIERGLTLVLKRKFSASQFWDDCRKHNVTVTQYIGETLRYLCNTPPKSSDKQHGVKFAIGNGVRTDIWTEFLNRFGDIQIRELYGATEGNIGFINYTNKIGAVGRINPLHKFFFPHTVIKFDVEKEEPVRNAAGLCIEASRGETGLLVGKVTKRSPFVGYAANKTQTEKKRLRDVVRKGDLFFNTGDLLLIDSENFVYFMDRVGDTFRWKGENVATSEVGDILTAANSVLEANVYGVKVEGHEGRIGMAAVTLKEGEEFDCTDAFKHVVTYLPPYARPRFVRIQPSLEVTGTFKMKKVKLVEEGFNPADIADPLFFLDTDKKNYVPLTEEIYNAIMSREIKL</sequence>
<dbReference type="NCBIfam" id="NF006134">
    <property type="entry name" value="PRK08279.1"/>
    <property type="match status" value="1"/>
</dbReference>
<dbReference type="SUPFAM" id="SSF56801">
    <property type="entry name" value="Acetyl-CoA synthetase-like"/>
    <property type="match status" value="1"/>
</dbReference>
<protein>
    <recommendedName>
        <fullName evidence="14">long-chain-fatty-acid--CoA ligase</fullName>
        <ecNumber evidence="14">6.2.1.3</ecNumber>
    </recommendedName>
    <alternativeName>
        <fullName evidence="16">Long-chain-fatty-acid--CoA ligase</fullName>
    </alternativeName>
</protein>
<comment type="catalytic activity">
    <reaction evidence="13">
        <text>a long-chain fatty acid + ATP + CoA = a long-chain fatty acyl-CoA + AMP + diphosphate</text>
        <dbReference type="Rhea" id="RHEA:15421"/>
        <dbReference type="ChEBI" id="CHEBI:30616"/>
        <dbReference type="ChEBI" id="CHEBI:33019"/>
        <dbReference type="ChEBI" id="CHEBI:57287"/>
        <dbReference type="ChEBI" id="CHEBI:57560"/>
        <dbReference type="ChEBI" id="CHEBI:83139"/>
        <dbReference type="ChEBI" id="CHEBI:456215"/>
        <dbReference type="EC" id="6.2.1.3"/>
    </reaction>
    <physiologicalReaction direction="left-to-right" evidence="13">
        <dbReference type="Rhea" id="RHEA:15422"/>
    </physiologicalReaction>
</comment>
<evidence type="ECO:0000256" key="16">
    <source>
        <dbReference type="ARBA" id="ARBA00041297"/>
    </source>
</evidence>
<dbReference type="Gene3D" id="3.40.50.12780">
    <property type="entry name" value="N-terminal domain of ligase-like"/>
    <property type="match status" value="1"/>
</dbReference>
<dbReference type="Gene3D" id="3.30.300.30">
    <property type="match status" value="1"/>
</dbReference>
<keyword evidence="21" id="KW-1185">Reference proteome</keyword>
<gene>
    <name evidence="20" type="ORF">KC01_LOCUS23823</name>
</gene>
<accession>A0AAV2L1Z1</accession>
<dbReference type="GO" id="GO:0005886">
    <property type="term" value="C:plasma membrane"/>
    <property type="evidence" value="ECO:0007669"/>
    <property type="project" value="UniProtKB-SubCell"/>
</dbReference>
<dbReference type="InterPro" id="IPR045851">
    <property type="entry name" value="AMP-bd_C_sf"/>
</dbReference>
<reference evidence="20 21" key="1">
    <citation type="submission" date="2024-04" db="EMBL/GenBank/DDBJ databases">
        <authorList>
            <person name="Waldvogel A.-M."/>
            <person name="Schoenle A."/>
        </authorList>
    </citation>
    <scope>NUCLEOTIDE SEQUENCE [LARGE SCALE GENOMIC DNA]</scope>
</reference>
<feature type="domain" description="AMP-dependent synthetase/ligase" evidence="18">
    <location>
        <begin position="31"/>
        <end position="353"/>
    </location>
</feature>
<comment type="catalytic activity">
    <reaction evidence="15">
        <text>a very long-chain fatty acid + ATP + CoA = a very long-chain fatty acyl-CoA + AMP + diphosphate</text>
        <dbReference type="Rhea" id="RHEA:54536"/>
        <dbReference type="ChEBI" id="CHEBI:30616"/>
        <dbReference type="ChEBI" id="CHEBI:33019"/>
        <dbReference type="ChEBI" id="CHEBI:57287"/>
        <dbReference type="ChEBI" id="CHEBI:58950"/>
        <dbReference type="ChEBI" id="CHEBI:138261"/>
        <dbReference type="ChEBI" id="CHEBI:456215"/>
    </reaction>
    <physiologicalReaction direction="left-to-right" evidence="15">
        <dbReference type="Rhea" id="RHEA:54537"/>
    </physiologicalReaction>
</comment>
<dbReference type="Proteomes" id="UP001497482">
    <property type="component" value="Chromosome 20"/>
</dbReference>
<keyword evidence="7" id="KW-0547">Nucleotide-binding</keyword>
<keyword evidence="12" id="KW-0472">Membrane</keyword>
<dbReference type="InterPro" id="IPR020845">
    <property type="entry name" value="AMP-binding_CS"/>
</dbReference>
<evidence type="ECO:0000256" key="9">
    <source>
        <dbReference type="ARBA" id="ARBA00022989"/>
    </source>
</evidence>
<evidence type="ECO:0000256" key="13">
    <source>
        <dbReference type="ARBA" id="ARBA00024484"/>
    </source>
</evidence>
<evidence type="ECO:0000256" key="1">
    <source>
        <dbReference type="ARBA" id="ARBA00004651"/>
    </source>
</evidence>
<dbReference type="GO" id="GO:0005324">
    <property type="term" value="F:long-chain fatty acid transmembrane transporter activity"/>
    <property type="evidence" value="ECO:0007669"/>
    <property type="project" value="TreeGrafter"/>
</dbReference>
<dbReference type="GO" id="GO:0004467">
    <property type="term" value="F:long-chain fatty acid-CoA ligase activity"/>
    <property type="evidence" value="ECO:0007669"/>
    <property type="project" value="UniProtKB-EC"/>
</dbReference>
<evidence type="ECO:0000256" key="17">
    <source>
        <dbReference type="ARBA" id="ARBA00048666"/>
    </source>
</evidence>
<keyword evidence="4" id="KW-1003">Cell membrane</keyword>
<dbReference type="AlphaFoldDB" id="A0AAV2L1Z1"/>
<keyword evidence="11" id="KW-0443">Lipid metabolism</keyword>
<dbReference type="EMBL" id="OZ035842">
    <property type="protein sequence ID" value="CAL1594918.1"/>
    <property type="molecule type" value="Genomic_DNA"/>
</dbReference>
<evidence type="ECO:0000256" key="6">
    <source>
        <dbReference type="ARBA" id="ARBA00022692"/>
    </source>
</evidence>
<evidence type="ECO:0000259" key="18">
    <source>
        <dbReference type="Pfam" id="PF00501"/>
    </source>
</evidence>
<dbReference type="FunFam" id="3.30.300.30:FF:000002">
    <property type="entry name" value="Long-chain fatty acid transport protein 1"/>
    <property type="match status" value="1"/>
</dbReference>